<dbReference type="Pfam" id="PF00620">
    <property type="entry name" value="RhoGAP"/>
    <property type="match status" value="1"/>
</dbReference>
<keyword evidence="1" id="KW-0175">Coiled coil</keyword>
<sequence>MQRTVTVSVIGVSGREAVKGSKGVGKSLICNRFVRGDFDDFFPEHCSVLSQTDFGGSPVINNDHWLYWGERQISLDDASAPVTIRVIEQTEFLDDETYEPIAGPSTSEPYVKRCCQIRLESRDKLMYIQKEQLGLEAEFDQHILPDGKCTVDAFIFVFDSSRTEGRTFESQCSIATSILTNVIKTKKPVVIAFSQADNADEEARKALHSLLSKKDIKSTHIAVVEVSALMNVNVDELFVSAACLASRSKLRLKILPFSDAVKTVTERNREVRIAFTRLLQALLPVESWPSVRLSWSRLVTERCLERQPDYCNFVRIYGEATARKVYDTHVNEAREHWMAARLRALLPNLPRVFATLLDKSDVAQLSWSNANHLIHSHPLFDEFFQPLGQLGKQLDPLPSDQEKRITQSTSVDHRIPAEILLRNEARQAFEAYKSAVETEQRKERLEEEFEFLLSDTPQVTPGKPLQDVSIFLQGFSAYESLPPSQAAMVYDRFQHDLLKRAEVEFRECLLENIELFVDVVRRSRSEFKNDHLLISEREMLRIKDFLQDDFRYRQLSRLFELRDSIIRRFITFLARPAVNDCPAFSACAQSAIHEAISMFFQRKKQCDFSASHLIDISVHGEMAMVAQFITDINVLLHNEPFLTASGPATIRCYGAEEVTDGENTGRTQLFLLDSAASLDYAREYSSKFSINSSTGTLGSSSDPLPPVYVLVCDPAHYDLLPFLHQQGLSLAESTCGIFIGAGSADSDGSWSRASDCSSIFGRDQLLRICDTVCASQLDRRGGLKIQLSLLCGDPFPLDTLLISVLGVDSEILRAIRDPSQTGIGVVPIDVHWNEQRFAVDLHLGAYHSWLTAKAVNSTHGHIVVYSARRAASFAHARAAVSRVLDDGCRTLTGKAILLVAVADMQDYFSDEETNLLLTEGSELATSIGASFITIPPDASSAQTAELARFFERVRAMVPKTSTLERALKKESDPYSTLSDYPHHHHRVGHRKDSSNYSMYGTYRTSHSAGTLLSDSSASEESTPSIDPLERVTSAASAPILRNSNSAMSISYSSAAAAVRPRRRVAPMISPLKLPITHGMPLPAPLATPEMVDIAPEYSVVQDALVDDEHIYATLDFSSKPVQKIPDKGEKKPNAKKEKKRPLRSRMFSNHSSTEPSSSPSTAASQPSSAGSPVSSHHEDIDHKCPSQPPIPQSRPERRWLPKSPMSSRRPAKTAPIKPRIAPKPKNVTPPKMSTSMPARSITMDVINRDSVVRARQIYAQGIQKQPTLRQSLSVESFADLMEEKKKKFQFVRKVATSFRFKKPAEKEPAEVKIITPPSAPRVGARSLPQSPQVERKLKKTTCLASSEKASNAFSWLPSRSPKRGHKSSTESVQGVIGANDTLQSLAEKNGGIPLFLQRCIDYIEKEGGLEMEGLYRVPGNQAQLNELEKVFREKGDVDIASLDMPVHVVATAVKTFFSCLAEPLIPTELHNNILDSTGEVEDIERLHAVMTRLTPANREVLLFFTSHLQKVASSPSTAMDFHNLSKVLFPTLFRPQFNDFVEMSSGTAKFQRATEVILQNAQQILQAQQAQSMRV</sequence>
<dbReference type="SUPFAM" id="SSF48350">
    <property type="entry name" value="GTPase activation domain, GAP"/>
    <property type="match status" value="1"/>
</dbReference>
<dbReference type="PANTHER" id="PTHR46005">
    <property type="entry name" value="RHO GTPASE-ACTIVATING PROTEIN 190"/>
    <property type="match status" value="1"/>
</dbReference>
<feature type="compositionally biased region" description="Low complexity" evidence="2">
    <location>
        <begin position="1212"/>
        <end position="1225"/>
    </location>
</feature>
<feature type="compositionally biased region" description="Low complexity" evidence="2">
    <location>
        <begin position="1148"/>
        <end position="1174"/>
    </location>
</feature>
<dbReference type="Gene3D" id="3.40.50.300">
    <property type="entry name" value="P-loop containing nucleotide triphosphate hydrolases"/>
    <property type="match status" value="1"/>
</dbReference>
<evidence type="ECO:0000259" key="3">
    <source>
        <dbReference type="PROSITE" id="PS50238"/>
    </source>
</evidence>
<keyword evidence="6" id="KW-1185">Reference proteome</keyword>
<feature type="region of interest" description="Disordered" evidence="2">
    <location>
        <begin position="1120"/>
        <end position="1236"/>
    </location>
</feature>
<dbReference type="EMBL" id="JAVFWL010000004">
    <property type="protein sequence ID" value="KAK6752361.1"/>
    <property type="molecule type" value="Genomic_DNA"/>
</dbReference>
<dbReference type="InterPro" id="IPR051978">
    <property type="entry name" value="Rho-GAP_domain"/>
</dbReference>
<gene>
    <name evidence="5" type="primary">Necator_chrIV.g16951</name>
    <name evidence="5" type="ORF">RB195_003653</name>
</gene>
<evidence type="ECO:0000259" key="4">
    <source>
        <dbReference type="PROSITE" id="PS51853"/>
    </source>
</evidence>
<dbReference type="CDD" id="cd00882">
    <property type="entry name" value="Ras_like_GTPase"/>
    <property type="match status" value="1"/>
</dbReference>
<evidence type="ECO:0000256" key="2">
    <source>
        <dbReference type="SAM" id="MobiDB-lite"/>
    </source>
</evidence>
<feature type="coiled-coil region" evidence="1">
    <location>
        <begin position="422"/>
        <end position="455"/>
    </location>
</feature>
<feature type="compositionally biased region" description="Basic and acidic residues" evidence="2">
    <location>
        <begin position="1124"/>
        <end position="1135"/>
    </location>
</feature>
<dbReference type="InterPro" id="IPR000198">
    <property type="entry name" value="RhoGAP_dom"/>
</dbReference>
<dbReference type="InterPro" id="IPR045786">
    <property type="entry name" value="RhoGAP_pG1_pG2"/>
</dbReference>
<dbReference type="InterPro" id="IPR008936">
    <property type="entry name" value="Rho_GTPase_activation_prot"/>
</dbReference>
<dbReference type="SMART" id="SM00324">
    <property type="entry name" value="RhoGAP"/>
    <property type="match status" value="1"/>
</dbReference>
<dbReference type="PROSITE" id="PS51853">
    <property type="entry name" value="PG2"/>
    <property type="match status" value="1"/>
</dbReference>
<dbReference type="InterPro" id="IPR057284">
    <property type="entry name" value="FF_RHG35_4th"/>
</dbReference>
<feature type="compositionally biased region" description="Basic and acidic residues" evidence="2">
    <location>
        <begin position="1175"/>
        <end position="1184"/>
    </location>
</feature>
<evidence type="ECO:0008006" key="7">
    <source>
        <dbReference type="Google" id="ProtNLM"/>
    </source>
</evidence>
<dbReference type="Gene3D" id="1.10.555.10">
    <property type="entry name" value="Rho GTPase activation protein"/>
    <property type="match status" value="1"/>
</dbReference>
<reference evidence="5 6" key="1">
    <citation type="submission" date="2023-08" db="EMBL/GenBank/DDBJ databases">
        <title>A Necator americanus chromosomal reference genome.</title>
        <authorList>
            <person name="Ilik V."/>
            <person name="Petrzelkova K.J."/>
            <person name="Pardy F."/>
            <person name="Fuh T."/>
            <person name="Niatou-Singa F.S."/>
            <person name="Gouil Q."/>
            <person name="Baker L."/>
            <person name="Ritchie M.E."/>
            <person name="Jex A.R."/>
            <person name="Gazzola D."/>
            <person name="Li H."/>
            <person name="Toshio Fujiwara R."/>
            <person name="Zhan B."/>
            <person name="Aroian R.V."/>
            <person name="Pafco B."/>
            <person name="Schwarz E.M."/>
        </authorList>
    </citation>
    <scope>NUCLEOTIDE SEQUENCE [LARGE SCALE GENOMIC DNA]</scope>
    <source>
        <strain evidence="5 6">Aroian</strain>
        <tissue evidence="5">Whole animal</tissue>
    </source>
</reference>
<evidence type="ECO:0000313" key="6">
    <source>
        <dbReference type="Proteomes" id="UP001303046"/>
    </source>
</evidence>
<dbReference type="SUPFAM" id="SSF52540">
    <property type="entry name" value="P-loop containing nucleoside triphosphate hydrolases"/>
    <property type="match status" value="1"/>
</dbReference>
<dbReference type="PROSITE" id="PS50238">
    <property type="entry name" value="RHOGAP"/>
    <property type="match status" value="1"/>
</dbReference>
<dbReference type="Pfam" id="PF19518">
    <property type="entry name" value="RhoGAP_pG1_pG2"/>
    <property type="match status" value="1"/>
</dbReference>
<dbReference type="Pfam" id="PF23083">
    <property type="entry name" value="FF_RHG35_4th"/>
    <property type="match status" value="1"/>
</dbReference>
<accession>A0ABR1DPI8</accession>
<dbReference type="InterPro" id="IPR027417">
    <property type="entry name" value="P-loop_NTPase"/>
</dbReference>
<proteinExistence type="predicted"/>
<feature type="domain" description="PG2 pseudoGTPase" evidence="4">
    <location>
        <begin position="784"/>
        <end position="962"/>
    </location>
</feature>
<comment type="caution">
    <text evidence="5">The sequence shown here is derived from an EMBL/GenBank/DDBJ whole genome shotgun (WGS) entry which is preliminary data.</text>
</comment>
<feature type="region of interest" description="Disordered" evidence="2">
    <location>
        <begin position="973"/>
        <end position="996"/>
    </location>
</feature>
<dbReference type="InterPro" id="IPR039006">
    <property type="entry name" value="RhoGAP_pG2"/>
</dbReference>
<feature type="compositionally biased region" description="Low complexity" evidence="2">
    <location>
        <begin position="1010"/>
        <end position="1024"/>
    </location>
</feature>
<evidence type="ECO:0000313" key="5">
    <source>
        <dbReference type="EMBL" id="KAK6752361.1"/>
    </source>
</evidence>
<organism evidence="5 6">
    <name type="scientific">Necator americanus</name>
    <name type="common">Human hookworm</name>
    <dbReference type="NCBI Taxonomy" id="51031"/>
    <lineage>
        <taxon>Eukaryota</taxon>
        <taxon>Metazoa</taxon>
        <taxon>Ecdysozoa</taxon>
        <taxon>Nematoda</taxon>
        <taxon>Chromadorea</taxon>
        <taxon>Rhabditida</taxon>
        <taxon>Rhabditina</taxon>
        <taxon>Rhabditomorpha</taxon>
        <taxon>Strongyloidea</taxon>
        <taxon>Ancylostomatidae</taxon>
        <taxon>Bunostominae</taxon>
        <taxon>Necator</taxon>
    </lineage>
</organism>
<dbReference type="Proteomes" id="UP001303046">
    <property type="component" value="Unassembled WGS sequence"/>
</dbReference>
<name>A0ABR1DPI8_NECAM</name>
<feature type="domain" description="Rho-GAP" evidence="3">
    <location>
        <begin position="1380"/>
        <end position="1565"/>
    </location>
</feature>
<dbReference type="PANTHER" id="PTHR46005:SF4">
    <property type="entry name" value="RHO GTPASE-ACTIVATING PROTEIN 190"/>
    <property type="match status" value="1"/>
</dbReference>
<protein>
    <recommendedName>
        <fullName evidence="7">RhoGAP domain protein</fullName>
    </recommendedName>
</protein>
<feature type="region of interest" description="Disordered" evidence="2">
    <location>
        <begin position="1008"/>
        <end position="1027"/>
    </location>
</feature>
<evidence type="ECO:0000256" key="1">
    <source>
        <dbReference type="SAM" id="Coils"/>
    </source>
</evidence>